<proteinExistence type="predicted"/>
<keyword evidence="2" id="KW-1185">Reference proteome</keyword>
<organism evidence="1 2">
    <name type="scientific">Kribbella aluminosa</name>
    <dbReference type="NCBI Taxonomy" id="416017"/>
    <lineage>
        <taxon>Bacteria</taxon>
        <taxon>Bacillati</taxon>
        <taxon>Actinomycetota</taxon>
        <taxon>Actinomycetes</taxon>
        <taxon>Propionibacteriales</taxon>
        <taxon>Kribbellaceae</taxon>
        <taxon>Kribbella</taxon>
    </lineage>
</organism>
<dbReference type="InterPro" id="IPR005502">
    <property type="entry name" value="Ribosyl_crysJ1"/>
</dbReference>
<evidence type="ECO:0000313" key="1">
    <source>
        <dbReference type="EMBL" id="MBP2349299.1"/>
    </source>
</evidence>
<gene>
    <name evidence="1" type="ORF">JOF29_000382</name>
</gene>
<evidence type="ECO:0000313" key="2">
    <source>
        <dbReference type="Proteomes" id="UP000755585"/>
    </source>
</evidence>
<dbReference type="EMBL" id="JAGINT010000001">
    <property type="protein sequence ID" value="MBP2349299.1"/>
    <property type="molecule type" value="Genomic_DNA"/>
</dbReference>
<dbReference type="RefSeq" id="WP_209692491.1">
    <property type="nucleotide sequence ID" value="NZ_BAAAVU010000028.1"/>
</dbReference>
<protein>
    <submittedName>
        <fullName evidence="1">ADP-ribosylglycohydrolase</fullName>
    </submittedName>
</protein>
<comment type="caution">
    <text evidence="1">The sequence shown here is derived from an EMBL/GenBank/DDBJ whole genome shotgun (WGS) entry which is preliminary data.</text>
</comment>
<dbReference type="SUPFAM" id="SSF101478">
    <property type="entry name" value="ADP-ribosylglycohydrolase"/>
    <property type="match status" value="1"/>
</dbReference>
<accession>A0ABS4UCI6</accession>
<dbReference type="Gene3D" id="2.60.120.560">
    <property type="entry name" value="Exo-inulinase, domain 1"/>
    <property type="match status" value="1"/>
</dbReference>
<name>A0ABS4UCI6_9ACTN</name>
<dbReference type="Gene3D" id="1.10.4080.10">
    <property type="entry name" value="ADP-ribosylation/Crystallin J1"/>
    <property type="match status" value="1"/>
</dbReference>
<dbReference type="Pfam" id="PF03747">
    <property type="entry name" value="ADP_ribosyl_GH"/>
    <property type="match status" value="1"/>
</dbReference>
<dbReference type="Proteomes" id="UP000755585">
    <property type="component" value="Unassembled WGS sequence"/>
</dbReference>
<sequence length="699" mass="74869">MTAYEERVYAGILGKLIGVYLGRPVEGWPYADIQARFGLVDRFVNGDLGLPLIVADDDISGTLAFARVVEDNGFFGPADAGETWLNYIVEDRTILWWGGYGRSTEHTAYLNLKRGVPAPDSGSIARNGSTLAEQIGAQIFSDAFALMTPGDPERAVALTRAAASVSHDGVALDAAAFFAAMRASAFEQQELAVLIERSLPFVTDRRLAELIVDVTSHVSKGDDWRSTRDWVDQHYGYARYPGPCHSLSNTAMALAALVVGDNDFRRVVAIASSVGFDTDSNAGTVGCITGVRLGLAAFDDAEELRSAVADRALVVSADGGECVTDAVLETRRIIRSAHKLEAAPVPVRRPRFDFDFPGAVQGFEPCPYLDGGAVRHHRFEDGSTALLIDGGSASTPVFLDPLDAVSNFSTLASPTLYPGNTVRAVVSAPDGASVRLYAIYDGTTTAEGPCIDVGERTELDWTVPSGGNPFRIGLSVSGTAYLHSLDWDGAPAEYSQSGILLSSIWDTQPRGLAPWVSSAKNFEADFATTFSVSHPDPLGVVTTGTRDWVDYEISSRLTFSLSRSAGIVVRARGHRNFTAAVFDGRLLSIVEQHGAERTVLATAPFALRRDAPYDVSVECAAAVVTVRVDGISMLSATTRRLAGGGAGFLVDIGTMSADGFTVRSHPRAQTLAEPRDQKGTTRYGTHRKMEQYLGQHQTG</sequence>
<reference evidence="1 2" key="1">
    <citation type="submission" date="2021-03" db="EMBL/GenBank/DDBJ databases">
        <title>Sequencing the genomes of 1000 actinobacteria strains.</title>
        <authorList>
            <person name="Klenk H.-P."/>
        </authorList>
    </citation>
    <scope>NUCLEOTIDE SEQUENCE [LARGE SCALE GENOMIC DNA]</scope>
    <source>
        <strain evidence="1 2">DSM 18824</strain>
    </source>
</reference>
<dbReference type="InterPro" id="IPR036705">
    <property type="entry name" value="Ribosyl_crysJ1_sf"/>
</dbReference>